<evidence type="ECO:0000313" key="3">
    <source>
        <dbReference type="Proteomes" id="UP000198480"/>
    </source>
</evidence>
<keyword evidence="2" id="KW-0808">Transferase</keyword>
<dbReference type="Gene3D" id="2.60.120.10">
    <property type="entry name" value="Jelly Rolls"/>
    <property type="match status" value="1"/>
</dbReference>
<proteinExistence type="predicted"/>
<name>A0A239C7Z5_9BACT</name>
<dbReference type="SUPFAM" id="SSF51206">
    <property type="entry name" value="cAMP-binding domain-like"/>
    <property type="match status" value="1"/>
</dbReference>
<keyword evidence="3" id="KW-1185">Reference proteome</keyword>
<protein>
    <submittedName>
        <fullName evidence="2">cAMP-binding domain of CRP or a regulatory subunit of cAMP-dependent protein kinases</fullName>
    </submittedName>
</protein>
<dbReference type="Proteomes" id="UP000198480">
    <property type="component" value="Unassembled WGS sequence"/>
</dbReference>
<dbReference type="InterPro" id="IPR000595">
    <property type="entry name" value="cNMP-bd_dom"/>
</dbReference>
<dbReference type="EMBL" id="FZOK01000004">
    <property type="protein sequence ID" value="SNS15778.1"/>
    <property type="molecule type" value="Genomic_DNA"/>
</dbReference>
<sequence length="199" mass="23179">MINKDSVQNTSIINNLTKYVTFSDEELDNFFELGELATFKKNQTLVHKGKESSPFILIKQGCLMTSYIDEGDFRHVIQFGIDNWWTGDLNSFMNNEPSIYSIKAMTDVEVLTWNKENFDLLCAFSPNFERYFRILFQNSLISHQKRIIRNISFSAEQKYLTFLKNYPKLELIVPQKCIASYLGITPVFLSNLRKKLSGK</sequence>
<dbReference type="AlphaFoldDB" id="A0A239C7Z5"/>
<dbReference type="GO" id="GO:0016301">
    <property type="term" value="F:kinase activity"/>
    <property type="evidence" value="ECO:0007669"/>
    <property type="project" value="UniProtKB-KW"/>
</dbReference>
<dbReference type="Pfam" id="PF00027">
    <property type="entry name" value="cNMP_binding"/>
    <property type="match status" value="1"/>
</dbReference>
<dbReference type="InterPro" id="IPR018490">
    <property type="entry name" value="cNMP-bd_dom_sf"/>
</dbReference>
<dbReference type="InterPro" id="IPR014710">
    <property type="entry name" value="RmlC-like_jellyroll"/>
</dbReference>
<dbReference type="RefSeq" id="WP_170932437.1">
    <property type="nucleotide sequence ID" value="NZ_FZOK01000004.1"/>
</dbReference>
<accession>A0A239C7Z5</accession>
<evidence type="ECO:0000259" key="1">
    <source>
        <dbReference type="PROSITE" id="PS50042"/>
    </source>
</evidence>
<gene>
    <name evidence="2" type="ORF">SAMN06295967_104110</name>
</gene>
<organism evidence="2 3">
    <name type="scientific">Belliella buryatensis</name>
    <dbReference type="NCBI Taxonomy" id="1500549"/>
    <lineage>
        <taxon>Bacteria</taxon>
        <taxon>Pseudomonadati</taxon>
        <taxon>Bacteroidota</taxon>
        <taxon>Cytophagia</taxon>
        <taxon>Cytophagales</taxon>
        <taxon>Cyclobacteriaceae</taxon>
        <taxon>Belliella</taxon>
    </lineage>
</organism>
<keyword evidence="2" id="KW-0418">Kinase</keyword>
<reference evidence="3" key="1">
    <citation type="submission" date="2017-06" db="EMBL/GenBank/DDBJ databases">
        <authorList>
            <person name="Varghese N."/>
            <person name="Submissions S."/>
        </authorList>
    </citation>
    <scope>NUCLEOTIDE SEQUENCE [LARGE SCALE GENOMIC DNA]</scope>
    <source>
        <strain evidence="3">5C</strain>
    </source>
</reference>
<feature type="domain" description="Cyclic nucleotide-binding" evidence="1">
    <location>
        <begin position="18"/>
        <end position="121"/>
    </location>
</feature>
<dbReference type="CDD" id="cd00038">
    <property type="entry name" value="CAP_ED"/>
    <property type="match status" value="1"/>
</dbReference>
<dbReference type="PROSITE" id="PS50042">
    <property type="entry name" value="CNMP_BINDING_3"/>
    <property type="match status" value="1"/>
</dbReference>
<evidence type="ECO:0000313" key="2">
    <source>
        <dbReference type="EMBL" id="SNS15778.1"/>
    </source>
</evidence>